<evidence type="ECO:0000313" key="4">
    <source>
        <dbReference type="Proteomes" id="UP000228920"/>
    </source>
</evidence>
<gene>
    <name evidence="3" type="ORF">COY32_06690</name>
</gene>
<reference evidence="4" key="1">
    <citation type="submission" date="2017-09" db="EMBL/GenBank/DDBJ databases">
        <title>Depth-based differentiation of microbial function through sediment-hosted aquifers and enrichment of novel symbionts in the deep terrestrial subsurface.</title>
        <authorList>
            <person name="Probst A.J."/>
            <person name="Ladd B."/>
            <person name="Jarett J.K."/>
            <person name="Geller-Mcgrath D.E."/>
            <person name="Sieber C.M.K."/>
            <person name="Emerson J.B."/>
            <person name="Anantharaman K."/>
            <person name="Thomas B.C."/>
            <person name="Malmstrom R."/>
            <person name="Stieglmeier M."/>
            <person name="Klingl A."/>
            <person name="Woyke T."/>
            <person name="Ryan C.M."/>
            <person name="Banfield J.F."/>
        </authorList>
    </citation>
    <scope>NUCLEOTIDE SEQUENCE [LARGE SCALE GENOMIC DNA]</scope>
</reference>
<sequence length="318" mass="36320">MHSTIDITFGIPFLNGWKDLDQCLSSIFESMPASGISFEVCATNDGSTDDTADQVAHKYPEVRLFHNIQNKGISDSMNTIISHMRGRYLQRLDADTIISAKAIQQQYDYMELHPEVGIVGPRMFTHEGVFQPSYMTTRRRPITWFFDYALWIKKLLLSRSHIMGEKMSTPTSVAVVIGASILTRMLAIKQVQGFDPTFRVFMDDADWCYRVANNGWDITYLPSAEIIHRGGSAWGGQYIHTKPKALQNLHDFYAKHNHGKVGQIELDIAIITGSALSIFMALIATPFFMWIPRYRIILFRAFRSFGNVFIWYLKRGVT</sequence>
<evidence type="ECO:0000259" key="2">
    <source>
        <dbReference type="Pfam" id="PF00535"/>
    </source>
</evidence>
<feature type="transmembrane region" description="Helical" evidence="1">
    <location>
        <begin position="268"/>
        <end position="291"/>
    </location>
</feature>
<keyword evidence="1" id="KW-0472">Membrane</keyword>
<organism evidence="3 4">
    <name type="scientific">candidate division WWE3 bacterium CG_4_10_14_0_2_um_filter_41_14</name>
    <dbReference type="NCBI Taxonomy" id="1975072"/>
    <lineage>
        <taxon>Bacteria</taxon>
        <taxon>Katanobacteria</taxon>
    </lineage>
</organism>
<accession>A0A2M7TEX3</accession>
<dbReference type="SUPFAM" id="SSF53448">
    <property type="entry name" value="Nucleotide-diphospho-sugar transferases"/>
    <property type="match status" value="1"/>
</dbReference>
<protein>
    <recommendedName>
        <fullName evidence="2">Glycosyltransferase 2-like domain-containing protein</fullName>
    </recommendedName>
</protein>
<keyword evidence="1" id="KW-0812">Transmembrane</keyword>
<dbReference type="InterPro" id="IPR001173">
    <property type="entry name" value="Glyco_trans_2-like"/>
</dbReference>
<dbReference type="PANTHER" id="PTHR43179">
    <property type="entry name" value="RHAMNOSYLTRANSFERASE WBBL"/>
    <property type="match status" value="1"/>
</dbReference>
<dbReference type="Gene3D" id="3.90.550.10">
    <property type="entry name" value="Spore Coat Polysaccharide Biosynthesis Protein SpsA, Chain A"/>
    <property type="match status" value="1"/>
</dbReference>
<evidence type="ECO:0000313" key="3">
    <source>
        <dbReference type="EMBL" id="PIZ44290.1"/>
    </source>
</evidence>
<name>A0A2M7TEX3_UNCKA</name>
<feature type="domain" description="Glycosyltransferase 2-like" evidence="2">
    <location>
        <begin position="10"/>
        <end position="155"/>
    </location>
</feature>
<keyword evidence="1" id="KW-1133">Transmembrane helix</keyword>
<dbReference type="Pfam" id="PF00535">
    <property type="entry name" value="Glycos_transf_2"/>
    <property type="match status" value="1"/>
</dbReference>
<evidence type="ECO:0000256" key="1">
    <source>
        <dbReference type="SAM" id="Phobius"/>
    </source>
</evidence>
<dbReference type="AlphaFoldDB" id="A0A2M7TEX3"/>
<dbReference type="InterPro" id="IPR029044">
    <property type="entry name" value="Nucleotide-diphossugar_trans"/>
</dbReference>
<dbReference type="EMBL" id="PFNL01000185">
    <property type="protein sequence ID" value="PIZ44290.1"/>
    <property type="molecule type" value="Genomic_DNA"/>
</dbReference>
<dbReference type="Proteomes" id="UP000228920">
    <property type="component" value="Unassembled WGS sequence"/>
</dbReference>
<dbReference type="PANTHER" id="PTHR43179:SF7">
    <property type="entry name" value="RHAMNOSYLTRANSFERASE WBBL"/>
    <property type="match status" value="1"/>
</dbReference>
<proteinExistence type="predicted"/>
<comment type="caution">
    <text evidence="3">The sequence shown here is derived from an EMBL/GenBank/DDBJ whole genome shotgun (WGS) entry which is preliminary data.</text>
</comment>